<keyword evidence="6" id="KW-1185">Reference proteome</keyword>
<keyword evidence="2 5" id="KW-0808">Transferase</keyword>
<sequence>MMASDAGCVTSVLGRDVRHVFEGLGSMVRVGSGTGAMAKGFAGAFPGLKCVVLDLPRVVEGLEGSENLRFVGGDMFESIPHADAVFLKWVLHDWSDEDCVKILKNCKEAVSFKGGKVILVEVVVEDRGEDDQATQTQLFFDMKMMVEINGRERSEKEWAKFVHLCFVIYRADF</sequence>
<dbReference type="GO" id="GO:0032259">
    <property type="term" value="P:methylation"/>
    <property type="evidence" value="ECO:0007669"/>
    <property type="project" value="UniProtKB-KW"/>
</dbReference>
<evidence type="ECO:0000256" key="1">
    <source>
        <dbReference type="ARBA" id="ARBA00022603"/>
    </source>
</evidence>
<dbReference type="InterPro" id="IPR016461">
    <property type="entry name" value="COMT-like"/>
</dbReference>
<proteinExistence type="predicted"/>
<name>A0ABD1I366_SALDI</name>
<dbReference type="PROSITE" id="PS51683">
    <property type="entry name" value="SAM_OMT_II"/>
    <property type="match status" value="1"/>
</dbReference>
<gene>
    <name evidence="5" type="primary">OMT2</name>
    <name evidence="5" type="ORF">AAHA92_05302</name>
</gene>
<dbReference type="SUPFAM" id="SSF53335">
    <property type="entry name" value="S-adenosyl-L-methionine-dependent methyltransferases"/>
    <property type="match status" value="1"/>
</dbReference>
<dbReference type="EC" id="2.1.1.-" evidence="5"/>
<dbReference type="Pfam" id="PF00891">
    <property type="entry name" value="Methyltransf_2"/>
    <property type="match status" value="1"/>
</dbReference>
<reference evidence="5 6" key="1">
    <citation type="submission" date="2024-06" db="EMBL/GenBank/DDBJ databases">
        <title>A chromosome level genome sequence of Diviner's sage (Salvia divinorum).</title>
        <authorList>
            <person name="Ford S.A."/>
            <person name="Ro D.-K."/>
            <person name="Ness R.W."/>
            <person name="Phillips M.A."/>
        </authorList>
    </citation>
    <scope>NUCLEOTIDE SEQUENCE [LARGE SCALE GENOMIC DNA]</scope>
    <source>
        <strain evidence="5">SAF-2024a</strain>
        <tissue evidence="5">Leaf</tissue>
    </source>
</reference>
<evidence type="ECO:0000256" key="2">
    <source>
        <dbReference type="ARBA" id="ARBA00022679"/>
    </source>
</evidence>
<dbReference type="AlphaFoldDB" id="A0ABD1I366"/>
<dbReference type="EMBL" id="JBEAFC010000003">
    <property type="protein sequence ID" value="KAL1562760.1"/>
    <property type="molecule type" value="Genomic_DNA"/>
</dbReference>
<organism evidence="5 6">
    <name type="scientific">Salvia divinorum</name>
    <name type="common">Maria pastora</name>
    <name type="synonym">Diviner's sage</name>
    <dbReference type="NCBI Taxonomy" id="28513"/>
    <lineage>
        <taxon>Eukaryota</taxon>
        <taxon>Viridiplantae</taxon>
        <taxon>Streptophyta</taxon>
        <taxon>Embryophyta</taxon>
        <taxon>Tracheophyta</taxon>
        <taxon>Spermatophyta</taxon>
        <taxon>Magnoliopsida</taxon>
        <taxon>eudicotyledons</taxon>
        <taxon>Gunneridae</taxon>
        <taxon>Pentapetalae</taxon>
        <taxon>asterids</taxon>
        <taxon>lamiids</taxon>
        <taxon>Lamiales</taxon>
        <taxon>Lamiaceae</taxon>
        <taxon>Nepetoideae</taxon>
        <taxon>Mentheae</taxon>
        <taxon>Salviinae</taxon>
        <taxon>Salvia</taxon>
        <taxon>Salvia subgen. Calosphace</taxon>
    </lineage>
</organism>
<evidence type="ECO:0000313" key="6">
    <source>
        <dbReference type="Proteomes" id="UP001567538"/>
    </source>
</evidence>
<keyword evidence="3" id="KW-0949">S-adenosyl-L-methionine</keyword>
<evidence type="ECO:0000313" key="5">
    <source>
        <dbReference type="EMBL" id="KAL1562760.1"/>
    </source>
</evidence>
<dbReference type="GO" id="GO:0008168">
    <property type="term" value="F:methyltransferase activity"/>
    <property type="evidence" value="ECO:0007669"/>
    <property type="project" value="UniProtKB-KW"/>
</dbReference>
<accession>A0ABD1I366</accession>
<feature type="domain" description="O-methyltransferase C-terminal" evidence="4">
    <location>
        <begin position="18"/>
        <end position="162"/>
    </location>
</feature>
<dbReference type="InterPro" id="IPR029063">
    <property type="entry name" value="SAM-dependent_MTases_sf"/>
</dbReference>
<evidence type="ECO:0000259" key="4">
    <source>
        <dbReference type="Pfam" id="PF00891"/>
    </source>
</evidence>
<keyword evidence="1 5" id="KW-0489">Methyltransferase</keyword>
<dbReference type="PANTHER" id="PTHR11746">
    <property type="entry name" value="O-METHYLTRANSFERASE"/>
    <property type="match status" value="1"/>
</dbReference>
<dbReference type="Gene3D" id="3.40.50.150">
    <property type="entry name" value="Vaccinia Virus protein VP39"/>
    <property type="match status" value="1"/>
</dbReference>
<dbReference type="InterPro" id="IPR001077">
    <property type="entry name" value="COMT_C"/>
</dbReference>
<protein>
    <submittedName>
        <fullName evidence="5">Xanthohumol 4-O-methyltransferase</fullName>
        <ecNumber evidence="5">2.1.1.-</ecNumber>
    </submittedName>
</protein>
<evidence type="ECO:0000256" key="3">
    <source>
        <dbReference type="ARBA" id="ARBA00022691"/>
    </source>
</evidence>
<dbReference type="Proteomes" id="UP001567538">
    <property type="component" value="Unassembled WGS sequence"/>
</dbReference>
<comment type="caution">
    <text evidence="5">The sequence shown here is derived from an EMBL/GenBank/DDBJ whole genome shotgun (WGS) entry which is preliminary data.</text>
</comment>
<dbReference type="CDD" id="cd02440">
    <property type="entry name" value="AdoMet_MTases"/>
    <property type="match status" value="1"/>
</dbReference>